<dbReference type="KEGG" id="yli:2908389"/>
<proteinExistence type="predicted"/>
<gene>
    <name evidence="3" type="ORF">YALI1_F09608g</name>
</gene>
<protein>
    <recommendedName>
        <fullName evidence="2">FAM50A/XAP5 C-terminal domain-containing protein</fullName>
    </recommendedName>
</protein>
<dbReference type="VEuPathDB" id="FungiDB:YALI1_F09608g"/>
<sequence length="269" mass="31324">MKKFTKPALPVGQSGLQLRGLITADELKRLKKEQAEKDERRKIEVELGIENNKEEGPLKTKPAKKKTEKKRIKLAYDEEDEEDEAPVLKKRTVIKNPKADTGGLKTKGQVQKEKGKEWENRMGLVEKQKAMKLEPFVIRFVFYDGTQAPGQVTVKKGDPIWQILARAQRIKKEFHRLSVDDMMLVVNNLIIPHNYELFWFLDKPVRTKMGNLFDQTEADSTTNTKVVSRLWFERNKHVFPATLWKEFDPTVDYSKQVLRDKWGEVLFEG</sequence>
<dbReference type="GO" id="GO:0005634">
    <property type="term" value="C:nucleus"/>
    <property type="evidence" value="ECO:0007669"/>
    <property type="project" value="InterPro"/>
</dbReference>
<dbReference type="PANTHER" id="PTHR12722:SF0">
    <property type="entry name" value="PROTEIN FAM50A"/>
    <property type="match status" value="1"/>
</dbReference>
<dbReference type="GeneID" id="2908389"/>
<dbReference type="OMA" id="HKGGTVQ"/>
<dbReference type="RefSeq" id="XP_505082.3">
    <property type="nucleotide sequence ID" value="XM_505082.3"/>
</dbReference>
<dbReference type="InterPro" id="IPR048337">
    <property type="entry name" value="FAM50A/XAP5_C"/>
</dbReference>
<evidence type="ECO:0000313" key="3">
    <source>
        <dbReference type="EMBL" id="AOW06760.1"/>
    </source>
</evidence>
<dbReference type="VEuPathDB" id="FungiDB:YALI0_F06490g"/>
<dbReference type="Pfam" id="PF04921">
    <property type="entry name" value="XAP5"/>
    <property type="match status" value="1"/>
</dbReference>
<dbReference type="Proteomes" id="UP000182444">
    <property type="component" value="Chromosome 1F"/>
</dbReference>
<feature type="compositionally biased region" description="Basic and acidic residues" evidence="1">
    <location>
        <begin position="48"/>
        <end position="58"/>
    </location>
</feature>
<accession>A0A1D8NM97</accession>
<evidence type="ECO:0000313" key="4">
    <source>
        <dbReference type="Proteomes" id="UP000182444"/>
    </source>
</evidence>
<name>A0A1D8NM97_YARLL</name>
<evidence type="ECO:0000259" key="2">
    <source>
        <dbReference type="Pfam" id="PF04921"/>
    </source>
</evidence>
<reference evidence="3 4" key="1">
    <citation type="journal article" date="2016" name="PLoS ONE">
        <title>Sequence Assembly of Yarrowia lipolytica Strain W29/CLIB89 Shows Transposable Element Diversity.</title>
        <authorList>
            <person name="Magnan C."/>
            <person name="Yu J."/>
            <person name="Chang I."/>
            <person name="Jahn E."/>
            <person name="Kanomata Y."/>
            <person name="Wu J."/>
            <person name="Zeller M."/>
            <person name="Oakes M."/>
            <person name="Baldi P."/>
            <person name="Sandmeyer S."/>
        </authorList>
    </citation>
    <scope>NUCLEOTIDE SEQUENCE [LARGE SCALE GENOMIC DNA]</scope>
    <source>
        <strain evidence="4">CLIB89(W29)</strain>
    </source>
</reference>
<organism evidence="3 4">
    <name type="scientific">Yarrowia lipolytica</name>
    <name type="common">Candida lipolytica</name>
    <dbReference type="NCBI Taxonomy" id="4952"/>
    <lineage>
        <taxon>Eukaryota</taxon>
        <taxon>Fungi</taxon>
        <taxon>Dikarya</taxon>
        <taxon>Ascomycota</taxon>
        <taxon>Saccharomycotina</taxon>
        <taxon>Dipodascomycetes</taxon>
        <taxon>Dipodascales</taxon>
        <taxon>Dipodascales incertae sedis</taxon>
        <taxon>Yarrowia</taxon>
    </lineage>
</organism>
<evidence type="ECO:0000256" key="1">
    <source>
        <dbReference type="SAM" id="MobiDB-lite"/>
    </source>
</evidence>
<dbReference type="eggNOG" id="KOG2894">
    <property type="taxonomic scope" value="Eukaryota"/>
</dbReference>
<feature type="region of interest" description="Disordered" evidence="1">
    <location>
        <begin position="48"/>
        <end position="70"/>
    </location>
</feature>
<dbReference type="GO" id="GO:0006325">
    <property type="term" value="P:chromatin organization"/>
    <property type="evidence" value="ECO:0007669"/>
    <property type="project" value="TreeGrafter"/>
</dbReference>
<feature type="domain" description="FAM50A/XAP5 C-terminal" evidence="2">
    <location>
        <begin position="136"/>
        <end position="217"/>
    </location>
</feature>
<feature type="compositionally biased region" description="Basic residues" evidence="1">
    <location>
        <begin position="61"/>
        <end position="70"/>
    </location>
</feature>
<dbReference type="EMBL" id="CP017558">
    <property type="protein sequence ID" value="AOW06760.1"/>
    <property type="molecule type" value="Genomic_DNA"/>
</dbReference>
<dbReference type="InterPro" id="IPR007005">
    <property type="entry name" value="XAP5"/>
</dbReference>
<dbReference type="AlphaFoldDB" id="A0A1D8NM97"/>
<dbReference type="PANTHER" id="PTHR12722">
    <property type="entry name" value="XAP-5 PROTEIN-RELATED"/>
    <property type="match status" value="1"/>
</dbReference>